<name>A0A1J9PXW7_9EURO</name>
<keyword evidence="3" id="KW-1185">Reference proteome</keyword>
<dbReference type="EMBL" id="LGTZ01001521">
    <property type="protein sequence ID" value="OJD21177.1"/>
    <property type="molecule type" value="Genomic_DNA"/>
</dbReference>
<evidence type="ECO:0000313" key="2">
    <source>
        <dbReference type="EMBL" id="OJD21177.1"/>
    </source>
</evidence>
<dbReference type="AlphaFoldDB" id="A0A1J9PXW7"/>
<proteinExistence type="predicted"/>
<reference evidence="2 3" key="1">
    <citation type="submission" date="2015-08" db="EMBL/GenBank/DDBJ databases">
        <title>Emmonsia species relationships and genome sequence.</title>
        <authorList>
            <person name="Cuomo C.A."/>
            <person name="Schwartz I.S."/>
            <person name="Kenyon C."/>
            <person name="De Hoog G.S."/>
            <person name="Govender N.P."/>
            <person name="Botha A."/>
            <person name="Moreno L."/>
            <person name="De Vries M."/>
            <person name="Munoz J.F."/>
            <person name="Stielow J.B."/>
        </authorList>
    </citation>
    <scope>NUCLEOTIDE SEQUENCE [LARGE SCALE GENOMIC DNA]</scope>
    <source>
        <strain evidence="2 3">EI222</strain>
    </source>
</reference>
<feature type="region of interest" description="Disordered" evidence="1">
    <location>
        <begin position="88"/>
        <end position="123"/>
    </location>
</feature>
<organism evidence="2 3">
    <name type="scientific">Blastomyces percursus</name>
    <dbReference type="NCBI Taxonomy" id="1658174"/>
    <lineage>
        <taxon>Eukaryota</taxon>
        <taxon>Fungi</taxon>
        <taxon>Dikarya</taxon>
        <taxon>Ascomycota</taxon>
        <taxon>Pezizomycotina</taxon>
        <taxon>Eurotiomycetes</taxon>
        <taxon>Eurotiomycetidae</taxon>
        <taxon>Onygenales</taxon>
        <taxon>Ajellomycetaceae</taxon>
        <taxon>Blastomyces</taxon>
    </lineage>
</organism>
<comment type="caution">
    <text evidence="2">The sequence shown here is derived from an EMBL/GenBank/DDBJ whole genome shotgun (WGS) entry which is preliminary data.</text>
</comment>
<evidence type="ECO:0000256" key="1">
    <source>
        <dbReference type="SAM" id="MobiDB-lite"/>
    </source>
</evidence>
<accession>A0A1J9PXW7</accession>
<dbReference type="OrthoDB" id="4204470at2759"/>
<dbReference type="Proteomes" id="UP000242791">
    <property type="component" value="Unassembled WGS sequence"/>
</dbReference>
<feature type="compositionally biased region" description="Basic and acidic residues" evidence="1">
    <location>
        <begin position="88"/>
        <end position="117"/>
    </location>
</feature>
<sequence>MASGKVGINLTRYFFYGGNTITAERKKALVALAYATSRTLQFAPKAILIRADLHNTTSVNGKHVKDPKGWHGTFAFKDEDQVKHEVHVASHGYTNEKEDFRLKEGTHTDEKSDDTRRGGPTSTKVVWPLEEYVESPVGYSHLAEQT</sequence>
<protein>
    <submittedName>
        <fullName evidence="2">Uncharacterized protein</fullName>
    </submittedName>
</protein>
<evidence type="ECO:0000313" key="3">
    <source>
        <dbReference type="Proteomes" id="UP000242791"/>
    </source>
</evidence>
<dbReference type="VEuPathDB" id="FungiDB:ACJ73_07488"/>
<gene>
    <name evidence="2" type="ORF">ACJ73_07488</name>
</gene>